<dbReference type="AlphaFoldDB" id="A0A2H0XDD4"/>
<dbReference type="Gene3D" id="2.40.50.90">
    <property type="match status" value="1"/>
</dbReference>
<dbReference type="SUPFAM" id="SSF50199">
    <property type="entry name" value="Staphylococcal nuclease"/>
    <property type="match status" value="1"/>
</dbReference>
<name>A0A2H0XDD4_UNCKA</name>
<dbReference type="EMBL" id="PEYT01000026">
    <property type="protein sequence ID" value="PIS22902.1"/>
    <property type="molecule type" value="Genomic_DNA"/>
</dbReference>
<dbReference type="Proteomes" id="UP000230340">
    <property type="component" value="Unassembled WGS sequence"/>
</dbReference>
<dbReference type="GO" id="GO:0016787">
    <property type="term" value="F:hydrolase activity"/>
    <property type="evidence" value="ECO:0007669"/>
    <property type="project" value="UniProtKB-KW"/>
</dbReference>
<evidence type="ECO:0000313" key="5">
    <source>
        <dbReference type="EMBL" id="PIS22902.1"/>
    </source>
</evidence>
<evidence type="ECO:0000259" key="4">
    <source>
        <dbReference type="PROSITE" id="PS50830"/>
    </source>
</evidence>
<dbReference type="PROSITE" id="PS50830">
    <property type="entry name" value="TNASE_3"/>
    <property type="match status" value="1"/>
</dbReference>
<sequence length="186" mass="20757">MVRMRSPVRTRKKAPSMKITKDKFIKILIPILTTLIVAIIINPSKPINDLPLVKPTTGRESAIVKRVVDGDTFELDNGSKVRLIGIDAPEDPLGKTPDCFAKESFQFLKELVEGKSVTLAKDINNKDKYGRLLRYVFLDPIFVNEILVKKGFAKATPYPPDVLHQEGLSNAEKEAITLAKGLWGCR</sequence>
<dbReference type="PANTHER" id="PTHR12302:SF3">
    <property type="entry name" value="SERINE_THREONINE-PROTEIN KINASE 31"/>
    <property type="match status" value="1"/>
</dbReference>
<dbReference type="InterPro" id="IPR016071">
    <property type="entry name" value="Staphylococal_nuclease_OB-fold"/>
</dbReference>
<keyword evidence="2" id="KW-0255">Endonuclease</keyword>
<comment type="caution">
    <text evidence="5">The sequence shown here is derived from an EMBL/GenBank/DDBJ whole genome shotgun (WGS) entry which is preliminary data.</text>
</comment>
<keyword evidence="3" id="KW-0378">Hydrolase</keyword>
<evidence type="ECO:0000256" key="3">
    <source>
        <dbReference type="ARBA" id="ARBA00022801"/>
    </source>
</evidence>
<organism evidence="5 6">
    <name type="scientific">candidate division WWE3 bacterium CG08_land_8_20_14_0_20_40_13</name>
    <dbReference type="NCBI Taxonomy" id="1975084"/>
    <lineage>
        <taxon>Bacteria</taxon>
        <taxon>Katanobacteria</taxon>
    </lineage>
</organism>
<protein>
    <recommendedName>
        <fullName evidence="4">TNase-like domain-containing protein</fullName>
    </recommendedName>
</protein>
<reference evidence="6" key="1">
    <citation type="submission" date="2017-09" db="EMBL/GenBank/DDBJ databases">
        <title>Depth-based differentiation of microbial function through sediment-hosted aquifers and enrichment of novel symbionts in the deep terrestrial subsurface.</title>
        <authorList>
            <person name="Probst A.J."/>
            <person name="Ladd B."/>
            <person name="Jarett J.K."/>
            <person name="Geller-Mcgrath D.E."/>
            <person name="Sieber C.M.K."/>
            <person name="Emerson J.B."/>
            <person name="Anantharaman K."/>
            <person name="Thomas B.C."/>
            <person name="Malmstrom R."/>
            <person name="Stieglmeier M."/>
            <person name="Klingl A."/>
            <person name="Woyke T."/>
            <person name="Ryan C.M."/>
            <person name="Banfield J.F."/>
        </authorList>
    </citation>
    <scope>NUCLEOTIDE SEQUENCE [LARGE SCALE GENOMIC DNA]</scope>
</reference>
<dbReference type="GO" id="GO:0004519">
    <property type="term" value="F:endonuclease activity"/>
    <property type="evidence" value="ECO:0007669"/>
    <property type="project" value="UniProtKB-KW"/>
</dbReference>
<proteinExistence type="predicted"/>
<evidence type="ECO:0000313" key="6">
    <source>
        <dbReference type="Proteomes" id="UP000230340"/>
    </source>
</evidence>
<keyword evidence="1" id="KW-0540">Nuclease</keyword>
<gene>
    <name evidence="5" type="ORF">COT49_02940</name>
</gene>
<accession>A0A2H0XDD4</accession>
<dbReference type="SMART" id="SM00318">
    <property type="entry name" value="SNc"/>
    <property type="match status" value="1"/>
</dbReference>
<evidence type="ECO:0000256" key="2">
    <source>
        <dbReference type="ARBA" id="ARBA00022759"/>
    </source>
</evidence>
<dbReference type="PANTHER" id="PTHR12302">
    <property type="entry name" value="EBNA2 BINDING PROTEIN P100"/>
    <property type="match status" value="1"/>
</dbReference>
<dbReference type="InterPro" id="IPR035437">
    <property type="entry name" value="SNase_OB-fold_sf"/>
</dbReference>
<dbReference type="Pfam" id="PF00565">
    <property type="entry name" value="SNase"/>
    <property type="match status" value="1"/>
</dbReference>
<evidence type="ECO:0000256" key="1">
    <source>
        <dbReference type="ARBA" id="ARBA00022722"/>
    </source>
</evidence>
<feature type="domain" description="TNase-like" evidence="4">
    <location>
        <begin position="58"/>
        <end position="185"/>
    </location>
</feature>